<reference evidence="1 2" key="1">
    <citation type="submission" date="2023-03" db="EMBL/GenBank/DDBJ databases">
        <title>Draft genome sequence of Streptomyces sp. K1PA1 isolated from peat swamp forest in Thailand.</title>
        <authorList>
            <person name="Klaysubun C."/>
            <person name="Duangmal K."/>
        </authorList>
    </citation>
    <scope>NUCLEOTIDE SEQUENCE [LARGE SCALE GENOMIC DNA]</scope>
    <source>
        <strain evidence="1 2">K1PA1</strain>
    </source>
</reference>
<name>A0ABT6AEV8_9ACTN</name>
<evidence type="ECO:0000313" key="2">
    <source>
        <dbReference type="Proteomes" id="UP001221150"/>
    </source>
</evidence>
<dbReference type="RefSeq" id="WP_276112715.1">
    <property type="nucleotide sequence ID" value="NZ_JARJBB010000046.1"/>
</dbReference>
<accession>A0ABT6AEV8</accession>
<gene>
    <name evidence="1" type="ORF">P3H78_32135</name>
</gene>
<organism evidence="1 2">
    <name type="scientific">Streptomyces tropicalis</name>
    <dbReference type="NCBI Taxonomy" id="3034234"/>
    <lineage>
        <taxon>Bacteria</taxon>
        <taxon>Bacillati</taxon>
        <taxon>Actinomycetota</taxon>
        <taxon>Actinomycetes</taxon>
        <taxon>Kitasatosporales</taxon>
        <taxon>Streptomycetaceae</taxon>
        <taxon>Streptomyces</taxon>
    </lineage>
</organism>
<dbReference type="EMBL" id="JARJBB010000046">
    <property type="protein sequence ID" value="MDF3303174.1"/>
    <property type="molecule type" value="Genomic_DNA"/>
</dbReference>
<protein>
    <submittedName>
        <fullName evidence="1">Aminoglycoside phosphotransferase family protein</fullName>
    </submittedName>
</protein>
<dbReference type="Pfam" id="PF04655">
    <property type="entry name" value="APH_6_hur"/>
    <property type="match status" value="1"/>
</dbReference>
<evidence type="ECO:0000313" key="1">
    <source>
        <dbReference type="EMBL" id="MDF3303174.1"/>
    </source>
</evidence>
<dbReference type="InterPro" id="IPR006748">
    <property type="entry name" value="NH2Glyco/OHUrea_AB-resist_kin"/>
</dbReference>
<dbReference type="InterPro" id="IPR011009">
    <property type="entry name" value="Kinase-like_dom_sf"/>
</dbReference>
<comment type="caution">
    <text evidence="1">The sequence shown here is derived from an EMBL/GenBank/DDBJ whole genome shotgun (WGS) entry which is preliminary data.</text>
</comment>
<dbReference type="SUPFAM" id="SSF56112">
    <property type="entry name" value="Protein kinase-like (PK-like)"/>
    <property type="match status" value="1"/>
</dbReference>
<sequence>MIRLPEEFARTTLARERASEEATGWLTGLPNTVEELLGRWESRPDGPPMHGGIGIVLPVRRQGELPAALKISFPHPGNRHEPDALATWGGHGAVQLYERDDEHFAMLLERARPLTLAQVGDEDTVAEIAGQISRRLAVPAPEHLPRLQGQADTWQRQLQEDAAEMPHVLTPYVVAAALATVRELACAQPDTLVHGDLNARNVLAADREPWLAVDPKGWAGDPAFDAGTLVKSRSVVLADRGTLGPAVDRVLDVFTEAAGLDRERARRWAQLSTVQAAFAGRRRGFRRARKGPELNRLLTIVDELAMTLTTPR</sequence>
<dbReference type="Gene3D" id="3.90.1200.10">
    <property type="match status" value="1"/>
</dbReference>
<dbReference type="Proteomes" id="UP001221150">
    <property type="component" value="Unassembled WGS sequence"/>
</dbReference>
<proteinExistence type="predicted"/>
<keyword evidence="2" id="KW-1185">Reference proteome</keyword>